<evidence type="ECO:0000313" key="1">
    <source>
        <dbReference type="EMBL" id="KAF1024345.1"/>
    </source>
</evidence>
<name>A0A833PEP6_ACIBZ</name>
<dbReference type="Proteomes" id="UP000490535">
    <property type="component" value="Unassembled WGS sequence"/>
</dbReference>
<dbReference type="AlphaFoldDB" id="A0A833PEP6"/>
<organism evidence="1 2">
    <name type="scientific">Acinetobacter bereziniae</name>
    <name type="common">Acinetobacter genomosp. 10</name>
    <dbReference type="NCBI Taxonomy" id="106648"/>
    <lineage>
        <taxon>Bacteria</taxon>
        <taxon>Pseudomonadati</taxon>
        <taxon>Pseudomonadota</taxon>
        <taxon>Gammaproteobacteria</taxon>
        <taxon>Moraxellales</taxon>
        <taxon>Moraxellaceae</taxon>
        <taxon>Acinetobacter</taxon>
    </lineage>
</organism>
<comment type="caution">
    <text evidence="1">The sequence shown here is derived from an EMBL/GenBank/DDBJ whole genome shotgun (WGS) entry which is preliminary data.</text>
</comment>
<reference evidence="2" key="1">
    <citation type="journal article" date="2020" name="MBio">
        <title>Horizontal gene transfer to a defensive symbiont with a reduced genome amongst a multipartite beetle microbiome.</title>
        <authorList>
            <person name="Waterworth S.C."/>
            <person name="Florez L.V."/>
            <person name="Rees E.R."/>
            <person name="Hertweck C."/>
            <person name="Kaltenpoth M."/>
            <person name="Kwan J.C."/>
        </authorList>
    </citation>
    <scope>NUCLEOTIDE SEQUENCE [LARGE SCALE GENOMIC DNA]</scope>
</reference>
<evidence type="ECO:0008006" key="3">
    <source>
        <dbReference type="Google" id="ProtNLM"/>
    </source>
</evidence>
<sequence length="127" mass="14620">MKNIELINTVQGLIQAGCHYDIHELEKIYCQTLFIIILDEDGTTTSFNYTQNLDFFRSLKQNKAPPLDTTAVFNYADIKNDIGYVIVTRNLDLGHGLKKIVFNLMLRQTDNKKWQVFREHAVVIGNA</sequence>
<accession>A0A833PEP6</accession>
<evidence type="ECO:0000313" key="2">
    <source>
        <dbReference type="Proteomes" id="UP000490535"/>
    </source>
</evidence>
<dbReference type="EMBL" id="WNDP01000064">
    <property type="protein sequence ID" value="KAF1024345.1"/>
    <property type="molecule type" value="Genomic_DNA"/>
</dbReference>
<proteinExistence type="predicted"/>
<protein>
    <recommendedName>
        <fullName evidence="3">Nuclear transport factor 2 family protein</fullName>
    </recommendedName>
</protein>
<gene>
    <name evidence="1" type="ORF">GAK29_02639</name>
</gene>